<dbReference type="Pfam" id="PF00356">
    <property type="entry name" value="LacI"/>
    <property type="match status" value="1"/>
</dbReference>
<dbReference type="InterPro" id="IPR028082">
    <property type="entry name" value="Peripla_BP_I"/>
</dbReference>
<dbReference type="SUPFAM" id="SSF53822">
    <property type="entry name" value="Periplasmic binding protein-like I"/>
    <property type="match status" value="1"/>
</dbReference>
<evidence type="ECO:0000313" key="6">
    <source>
        <dbReference type="Proteomes" id="UP000318878"/>
    </source>
</evidence>
<dbReference type="SUPFAM" id="SSF47413">
    <property type="entry name" value="lambda repressor-like DNA-binding domains"/>
    <property type="match status" value="1"/>
</dbReference>
<gene>
    <name evidence="5" type="primary">rbsR</name>
    <name evidence="5" type="ORF">Enr8_20800</name>
</gene>
<proteinExistence type="predicted"/>
<keyword evidence="6" id="KW-1185">Reference proteome</keyword>
<protein>
    <submittedName>
        <fullName evidence="5">Ribose operon repressor</fullName>
    </submittedName>
</protein>
<feature type="domain" description="HTH lacI-type" evidence="4">
    <location>
        <begin position="1"/>
        <end position="54"/>
    </location>
</feature>
<dbReference type="SMART" id="SM00354">
    <property type="entry name" value="HTH_LACI"/>
    <property type="match status" value="1"/>
</dbReference>
<dbReference type="Proteomes" id="UP000318878">
    <property type="component" value="Unassembled WGS sequence"/>
</dbReference>
<sequence>MTSTVEIAEIAGVSQATVSRVINNHAGVSPETVQIVNEIIKRLGYEPRPRKARREGGGQLRVKNVAVLMLDGSSQRHPTLAMAKLRGVEQALSAAGMNMILADVSSKQASAPALERRQLDGVLLWGHRASKKLMEKLTGIPAVWLSSHVSSSDGAVSQGNAAIGRLAGEYLLQRDLDRLCFLTVKSDHPGFAARGDGFGYAAHLQGVEIERYESDQDPPFEQMSSRQLEAAVAPLVEGMLRDPRRPIGLFAPDDQITAAIYRQLHRAKIEIGREINVVSCNNEEPYLAGLHPRPATIDLAPELTGRRAVEQLLWSMRRPDDTDRRMELIVEPILIEGDALPESE</sequence>
<evidence type="ECO:0000259" key="4">
    <source>
        <dbReference type="PROSITE" id="PS50932"/>
    </source>
</evidence>
<dbReference type="Pfam" id="PF13377">
    <property type="entry name" value="Peripla_BP_3"/>
    <property type="match status" value="1"/>
</dbReference>
<keyword evidence="3" id="KW-0804">Transcription</keyword>
<dbReference type="GO" id="GO:0000976">
    <property type="term" value="F:transcription cis-regulatory region binding"/>
    <property type="evidence" value="ECO:0007669"/>
    <property type="project" value="TreeGrafter"/>
</dbReference>
<organism evidence="5 6">
    <name type="scientific">Blastopirellula retiformator</name>
    <dbReference type="NCBI Taxonomy" id="2527970"/>
    <lineage>
        <taxon>Bacteria</taxon>
        <taxon>Pseudomonadati</taxon>
        <taxon>Planctomycetota</taxon>
        <taxon>Planctomycetia</taxon>
        <taxon>Pirellulales</taxon>
        <taxon>Pirellulaceae</taxon>
        <taxon>Blastopirellula</taxon>
    </lineage>
</organism>
<evidence type="ECO:0000313" key="5">
    <source>
        <dbReference type="EMBL" id="TWT34667.1"/>
    </source>
</evidence>
<dbReference type="InterPro" id="IPR000843">
    <property type="entry name" value="HTH_LacI"/>
</dbReference>
<dbReference type="EMBL" id="SJPF01000002">
    <property type="protein sequence ID" value="TWT34667.1"/>
    <property type="molecule type" value="Genomic_DNA"/>
</dbReference>
<dbReference type="Gene3D" id="3.40.50.2300">
    <property type="match status" value="2"/>
</dbReference>
<name>A0A5C5V9V2_9BACT</name>
<keyword evidence="1" id="KW-0805">Transcription regulation</keyword>
<dbReference type="CDD" id="cd01392">
    <property type="entry name" value="HTH_LacI"/>
    <property type="match status" value="1"/>
</dbReference>
<evidence type="ECO:0000256" key="2">
    <source>
        <dbReference type="ARBA" id="ARBA00023125"/>
    </source>
</evidence>
<dbReference type="PROSITE" id="PS50932">
    <property type="entry name" value="HTH_LACI_2"/>
    <property type="match status" value="1"/>
</dbReference>
<dbReference type="RefSeq" id="WP_146431109.1">
    <property type="nucleotide sequence ID" value="NZ_SJPF01000002.1"/>
</dbReference>
<comment type="caution">
    <text evidence="5">The sequence shown here is derived from an EMBL/GenBank/DDBJ whole genome shotgun (WGS) entry which is preliminary data.</text>
</comment>
<evidence type="ECO:0000256" key="1">
    <source>
        <dbReference type="ARBA" id="ARBA00023015"/>
    </source>
</evidence>
<dbReference type="PANTHER" id="PTHR30146:SF109">
    <property type="entry name" value="HTH-TYPE TRANSCRIPTIONAL REGULATOR GALS"/>
    <property type="match status" value="1"/>
</dbReference>
<dbReference type="InterPro" id="IPR046335">
    <property type="entry name" value="LacI/GalR-like_sensor"/>
</dbReference>
<dbReference type="AlphaFoldDB" id="A0A5C5V9V2"/>
<accession>A0A5C5V9V2</accession>
<dbReference type="OrthoDB" id="291639at2"/>
<dbReference type="GO" id="GO:0003700">
    <property type="term" value="F:DNA-binding transcription factor activity"/>
    <property type="evidence" value="ECO:0007669"/>
    <property type="project" value="TreeGrafter"/>
</dbReference>
<dbReference type="InterPro" id="IPR010982">
    <property type="entry name" value="Lambda_DNA-bd_dom_sf"/>
</dbReference>
<evidence type="ECO:0000256" key="3">
    <source>
        <dbReference type="ARBA" id="ARBA00023163"/>
    </source>
</evidence>
<dbReference type="Gene3D" id="1.10.260.40">
    <property type="entry name" value="lambda repressor-like DNA-binding domains"/>
    <property type="match status" value="1"/>
</dbReference>
<dbReference type="PANTHER" id="PTHR30146">
    <property type="entry name" value="LACI-RELATED TRANSCRIPTIONAL REPRESSOR"/>
    <property type="match status" value="1"/>
</dbReference>
<reference evidence="5 6" key="1">
    <citation type="submission" date="2019-02" db="EMBL/GenBank/DDBJ databases">
        <title>Deep-cultivation of Planctomycetes and their phenomic and genomic characterization uncovers novel biology.</title>
        <authorList>
            <person name="Wiegand S."/>
            <person name="Jogler M."/>
            <person name="Boedeker C."/>
            <person name="Pinto D."/>
            <person name="Vollmers J."/>
            <person name="Rivas-Marin E."/>
            <person name="Kohn T."/>
            <person name="Peeters S.H."/>
            <person name="Heuer A."/>
            <person name="Rast P."/>
            <person name="Oberbeckmann S."/>
            <person name="Bunk B."/>
            <person name="Jeske O."/>
            <person name="Meyerdierks A."/>
            <person name="Storesund J.E."/>
            <person name="Kallscheuer N."/>
            <person name="Luecker S."/>
            <person name="Lage O.M."/>
            <person name="Pohl T."/>
            <person name="Merkel B.J."/>
            <person name="Hornburger P."/>
            <person name="Mueller R.-W."/>
            <person name="Bruemmer F."/>
            <person name="Labrenz M."/>
            <person name="Spormann A.M."/>
            <person name="Op Den Camp H."/>
            <person name="Overmann J."/>
            <person name="Amann R."/>
            <person name="Jetten M.S.M."/>
            <person name="Mascher T."/>
            <person name="Medema M.H."/>
            <person name="Devos D.P."/>
            <person name="Kaster A.-K."/>
            <person name="Ovreas L."/>
            <person name="Rohde M."/>
            <person name="Galperin M.Y."/>
            <person name="Jogler C."/>
        </authorList>
    </citation>
    <scope>NUCLEOTIDE SEQUENCE [LARGE SCALE GENOMIC DNA]</scope>
    <source>
        <strain evidence="5 6">Enr8</strain>
    </source>
</reference>
<keyword evidence="2" id="KW-0238">DNA-binding</keyword>